<dbReference type="RefSeq" id="WP_125222393.1">
    <property type="nucleotide sequence ID" value="NZ_QUSX01000001.1"/>
</dbReference>
<dbReference type="EMBL" id="QUSX01000001">
    <property type="protein sequence ID" value="RRQ50889.1"/>
    <property type="molecule type" value="Genomic_DNA"/>
</dbReference>
<proteinExistence type="predicted"/>
<dbReference type="InterPro" id="IPR003489">
    <property type="entry name" value="RHF/RaiA"/>
</dbReference>
<dbReference type="Proteomes" id="UP000286990">
    <property type="component" value="Unassembled WGS sequence"/>
</dbReference>
<sequence>MTVNIQYVDMPGSESLSAIVTRNLHKLAHKYQFIIRGDVYFKLGQGTDGSDKICEIQLSVPGPQIFAKTIENNFEKSAAETIGDLERQLRKRKEKFNKHKKAI</sequence>
<dbReference type="SUPFAM" id="SSF69754">
    <property type="entry name" value="Ribosome binding protein Y (YfiA homologue)"/>
    <property type="match status" value="1"/>
</dbReference>
<organism evidence="1 2">
    <name type="scientific">Maribacter algicola</name>
    <dbReference type="NCBI Taxonomy" id="2498892"/>
    <lineage>
        <taxon>Bacteria</taxon>
        <taxon>Pseudomonadati</taxon>
        <taxon>Bacteroidota</taxon>
        <taxon>Flavobacteriia</taxon>
        <taxon>Flavobacteriales</taxon>
        <taxon>Flavobacteriaceae</taxon>
        <taxon>Maribacter</taxon>
    </lineage>
</organism>
<reference evidence="2" key="2">
    <citation type="submission" date="2018-12" db="EMBL/GenBank/DDBJ databases">
        <title>Maribacter lutimaris sp. nov., isolated from marine sediment.</title>
        <authorList>
            <person name="Kim K.K."/>
        </authorList>
    </citation>
    <scope>NUCLEOTIDE SEQUENCE [LARGE SCALE GENOMIC DNA]</scope>
    <source>
        <strain evidence="2">PoM-212</strain>
    </source>
</reference>
<dbReference type="Gene3D" id="3.30.160.100">
    <property type="entry name" value="Ribosome hibernation promotion factor-like"/>
    <property type="match status" value="1"/>
</dbReference>
<protein>
    <submittedName>
        <fullName evidence="1">Ribosome-associated translation inhibitor RaiA</fullName>
    </submittedName>
</protein>
<keyword evidence="2" id="KW-1185">Reference proteome</keyword>
<accession>A0A426RPG2</accession>
<dbReference type="Pfam" id="PF02482">
    <property type="entry name" value="Ribosomal_S30AE"/>
    <property type="match status" value="1"/>
</dbReference>
<reference evidence="2" key="1">
    <citation type="submission" date="2018-08" db="EMBL/GenBank/DDBJ databases">
        <authorList>
            <person name="Khan S.A."/>
            <person name="J S.E."/>
        </authorList>
    </citation>
    <scope>NUCLEOTIDE SEQUENCE [LARGE SCALE GENOMIC DNA]</scope>
    <source>
        <strain evidence="2">PoM-212</strain>
    </source>
</reference>
<dbReference type="AlphaFoldDB" id="A0A426RPG2"/>
<evidence type="ECO:0000313" key="2">
    <source>
        <dbReference type="Proteomes" id="UP000286990"/>
    </source>
</evidence>
<evidence type="ECO:0000313" key="1">
    <source>
        <dbReference type="EMBL" id="RRQ50889.1"/>
    </source>
</evidence>
<dbReference type="InterPro" id="IPR036567">
    <property type="entry name" value="RHF-like"/>
</dbReference>
<dbReference type="OrthoDB" id="9808702at2"/>
<gene>
    <name evidence="1" type="ORF">DZC72_08550</name>
</gene>
<name>A0A426RPG2_9FLAO</name>
<comment type="caution">
    <text evidence="1">The sequence shown here is derived from an EMBL/GenBank/DDBJ whole genome shotgun (WGS) entry which is preliminary data.</text>
</comment>